<evidence type="ECO:0000313" key="2">
    <source>
        <dbReference type="Proteomes" id="UP000244527"/>
    </source>
</evidence>
<dbReference type="OrthoDB" id="1202013at2"/>
<organism evidence="1 2">
    <name type="scientific">Flavobacterium faecale</name>
    <dbReference type="NCBI Taxonomy" id="1355330"/>
    <lineage>
        <taxon>Bacteria</taxon>
        <taxon>Pseudomonadati</taxon>
        <taxon>Bacteroidota</taxon>
        <taxon>Flavobacteriia</taxon>
        <taxon>Flavobacteriales</taxon>
        <taxon>Flavobacteriaceae</taxon>
        <taxon>Flavobacterium</taxon>
    </lineage>
</organism>
<keyword evidence="1" id="KW-0413">Isomerase</keyword>
<dbReference type="KEGG" id="ffa:FFWV33_17215"/>
<proteinExistence type="predicted"/>
<dbReference type="GO" id="GO:0016853">
    <property type="term" value="F:isomerase activity"/>
    <property type="evidence" value="ECO:0007669"/>
    <property type="project" value="UniProtKB-KW"/>
</dbReference>
<dbReference type="Proteomes" id="UP000244527">
    <property type="component" value="Chromosome"/>
</dbReference>
<keyword evidence="2" id="KW-1185">Reference proteome</keyword>
<reference evidence="1 2" key="1">
    <citation type="submission" date="2017-04" db="EMBL/GenBank/DDBJ databases">
        <title>Compelte genome sequence of WV33.</title>
        <authorList>
            <person name="Lee P.C."/>
        </authorList>
    </citation>
    <scope>NUCLEOTIDE SEQUENCE [LARGE SCALE GENOMIC DNA]</scope>
    <source>
        <strain evidence="1 2">WV33</strain>
    </source>
</reference>
<sequence length="122" mass="14076">MTKYILISSVLLLLSCKEPERNCADFKTGKFKFETKIDGVLKTTVFERTDKIEIETYEGKTDTASVRWVNDCEYILKKLHPKNMAEEKSISMRILSTTKDSYTFEYGIVGMPDKQKGTAFRL</sequence>
<dbReference type="AlphaFoldDB" id="A0A2S1LHB3"/>
<name>A0A2S1LHB3_9FLAO</name>
<evidence type="ECO:0000313" key="1">
    <source>
        <dbReference type="EMBL" id="AWG23144.1"/>
    </source>
</evidence>
<dbReference type="PROSITE" id="PS51257">
    <property type="entry name" value="PROKAR_LIPOPROTEIN"/>
    <property type="match status" value="1"/>
</dbReference>
<protein>
    <submittedName>
        <fullName evidence="1">DNA topoisomerase IV</fullName>
    </submittedName>
</protein>
<dbReference type="RefSeq" id="WP_108742048.1">
    <property type="nucleotide sequence ID" value="NZ_CP020918.1"/>
</dbReference>
<accession>A0A2S1LHB3</accession>
<dbReference type="EMBL" id="CP020918">
    <property type="protein sequence ID" value="AWG23144.1"/>
    <property type="molecule type" value="Genomic_DNA"/>
</dbReference>
<gene>
    <name evidence="1" type="ORF">FFWV33_17215</name>
</gene>